<evidence type="ECO:0000313" key="2">
    <source>
        <dbReference type="Proteomes" id="UP001187734"/>
    </source>
</evidence>
<dbReference type="Gene3D" id="3.40.710.10">
    <property type="entry name" value="DD-peptidase/beta-lactamase superfamily"/>
    <property type="match status" value="1"/>
</dbReference>
<gene>
    <name evidence="1" type="ORF">FTOL_13773</name>
</gene>
<reference evidence="1" key="1">
    <citation type="submission" date="2018-03" db="EMBL/GenBank/DDBJ databases">
        <authorList>
            <person name="Guldener U."/>
        </authorList>
    </citation>
    <scope>NUCLEOTIDE SEQUENCE</scope>
</reference>
<sequence length="54" mass="5933">MNFGLGGLINLSPVPNHRSENLLSWSGMPNYYLWINVNKGIAGVYLSQVVLIGD</sequence>
<evidence type="ECO:0000313" key="1">
    <source>
        <dbReference type="EMBL" id="SPJ92808.1"/>
    </source>
</evidence>
<dbReference type="InterPro" id="IPR012338">
    <property type="entry name" value="Beta-lactam/transpept-like"/>
</dbReference>
<protein>
    <submittedName>
        <fullName evidence="1">Uncharacterized protein</fullName>
    </submittedName>
</protein>
<name>A0AAE8SQ62_9HYPO</name>
<dbReference type="AlphaFoldDB" id="A0AAE8SQ62"/>
<proteinExistence type="predicted"/>
<organism evidence="1 2">
    <name type="scientific">Fusarium torulosum</name>
    <dbReference type="NCBI Taxonomy" id="33205"/>
    <lineage>
        <taxon>Eukaryota</taxon>
        <taxon>Fungi</taxon>
        <taxon>Dikarya</taxon>
        <taxon>Ascomycota</taxon>
        <taxon>Pezizomycotina</taxon>
        <taxon>Sordariomycetes</taxon>
        <taxon>Hypocreomycetidae</taxon>
        <taxon>Hypocreales</taxon>
        <taxon>Nectriaceae</taxon>
        <taxon>Fusarium</taxon>
    </lineage>
</organism>
<keyword evidence="2" id="KW-1185">Reference proteome</keyword>
<dbReference type="Proteomes" id="UP001187734">
    <property type="component" value="Unassembled WGS sequence"/>
</dbReference>
<accession>A0AAE8SQ62</accession>
<dbReference type="EMBL" id="ONZP01001028">
    <property type="protein sequence ID" value="SPJ92808.1"/>
    <property type="molecule type" value="Genomic_DNA"/>
</dbReference>
<comment type="caution">
    <text evidence="1">The sequence shown here is derived from an EMBL/GenBank/DDBJ whole genome shotgun (WGS) entry which is preliminary data.</text>
</comment>